<dbReference type="GO" id="GO:0006355">
    <property type="term" value="P:regulation of DNA-templated transcription"/>
    <property type="evidence" value="ECO:0007669"/>
    <property type="project" value="InterPro"/>
</dbReference>
<reference evidence="5 6" key="1">
    <citation type="submission" date="2018-09" db="EMBL/GenBank/DDBJ databases">
        <title>Acidovorax cavernicola nov. sp. isolated from Gruta de las Maravillas (Aracena, Spain).</title>
        <authorList>
            <person name="Jurado V."/>
            <person name="Gutierrez-Patricio S."/>
            <person name="Gonzalez-Pimentel J.L."/>
            <person name="Miller A.Z."/>
            <person name="Laiz L."/>
            <person name="Saiz-Jimenez C."/>
        </authorList>
    </citation>
    <scope>NUCLEOTIDE SEQUENCE [LARGE SCALE GENOMIC DNA]</scope>
    <source>
        <strain evidence="5 6">1011MAR4D40.2</strain>
    </source>
</reference>
<feature type="domain" description="HTH luxR-type" evidence="4">
    <location>
        <begin position="92"/>
        <end position="157"/>
    </location>
</feature>
<dbReference type="CDD" id="cd06170">
    <property type="entry name" value="LuxR_C_like"/>
    <property type="match status" value="1"/>
</dbReference>
<keyword evidence="2" id="KW-0238">DNA-binding</keyword>
<keyword evidence="1" id="KW-0805">Transcription regulation</keyword>
<dbReference type="OrthoDB" id="8874570at2"/>
<evidence type="ECO:0000313" key="6">
    <source>
        <dbReference type="Proteomes" id="UP000265619"/>
    </source>
</evidence>
<dbReference type="PANTHER" id="PTHR44688:SF16">
    <property type="entry name" value="DNA-BINDING TRANSCRIPTIONAL ACTIVATOR DEVR_DOSR"/>
    <property type="match status" value="1"/>
</dbReference>
<organism evidence="5 6">
    <name type="scientific">Acidovorax cavernicola</name>
    <dbReference type="NCBI Taxonomy" id="1675792"/>
    <lineage>
        <taxon>Bacteria</taxon>
        <taxon>Pseudomonadati</taxon>
        <taxon>Pseudomonadota</taxon>
        <taxon>Betaproteobacteria</taxon>
        <taxon>Burkholderiales</taxon>
        <taxon>Comamonadaceae</taxon>
        <taxon>Acidovorax</taxon>
    </lineage>
</organism>
<dbReference type="SMART" id="SM00421">
    <property type="entry name" value="HTH_LUXR"/>
    <property type="match status" value="1"/>
</dbReference>
<evidence type="ECO:0000256" key="1">
    <source>
        <dbReference type="ARBA" id="ARBA00023015"/>
    </source>
</evidence>
<comment type="caution">
    <text evidence="5">The sequence shown here is derived from an EMBL/GenBank/DDBJ whole genome shotgun (WGS) entry which is preliminary data.</text>
</comment>
<keyword evidence="6" id="KW-1185">Reference proteome</keyword>
<evidence type="ECO:0000256" key="2">
    <source>
        <dbReference type="ARBA" id="ARBA00023125"/>
    </source>
</evidence>
<dbReference type="SUPFAM" id="SSF46894">
    <property type="entry name" value="C-terminal effector domain of the bipartite response regulators"/>
    <property type="match status" value="1"/>
</dbReference>
<name>A0A9X8CZT5_9BURK</name>
<dbReference type="AlphaFoldDB" id="A0A9X8CZT5"/>
<evidence type="ECO:0000256" key="3">
    <source>
        <dbReference type="ARBA" id="ARBA00023163"/>
    </source>
</evidence>
<protein>
    <submittedName>
        <fullName evidence="5">LuxR family transcriptional regulator</fullName>
    </submittedName>
</protein>
<dbReference type="PANTHER" id="PTHR44688">
    <property type="entry name" value="DNA-BINDING TRANSCRIPTIONAL ACTIVATOR DEVR_DOSR"/>
    <property type="match status" value="1"/>
</dbReference>
<accession>A0A9X8CZT5</accession>
<dbReference type="RefSeq" id="WP_119557857.1">
    <property type="nucleotide sequence ID" value="NZ_QXMN01000056.1"/>
</dbReference>
<sequence length="160" mass="17873">MTHLSRNDWASALRLLEKLESGHSPVRHRGTDAQGVRTTLRTPRHIAKAPGRREFRRAARQADYCRRVGLEHAMAVAFLYRLACRDPAPLPDAQLPAGLTPREGDVMHWLSHGKTDAEIAALLTISPRTVHKHLEHVYVKLGVETRTAAVMRALAMGRPV</sequence>
<dbReference type="GO" id="GO:0003677">
    <property type="term" value="F:DNA binding"/>
    <property type="evidence" value="ECO:0007669"/>
    <property type="project" value="UniProtKB-KW"/>
</dbReference>
<dbReference type="Gene3D" id="1.10.10.10">
    <property type="entry name" value="Winged helix-like DNA-binding domain superfamily/Winged helix DNA-binding domain"/>
    <property type="match status" value="1"/>
</dbReference>
<keyword evidence="3" id="KW-0804">Transcription</keyword>
<dbReference type="Pfam" id="PF00196">
    <property type="entry name" value="GerE"/>
    <property type="match status" value="1"/>
</dbReference>
<dbReference type="PRINTS" id="PR00038">
    <property type="entry name" value="HTHLUXR"/>
</dbReference>
<evidence type="ECO:0000259" key="4">
    <source>
        <dbReference type="PROSITE" id="PS50043"/>
    </source>
</evidence>
<dbReference type="InterPro" id="IPR016032">
    <property type="entry name" value="Sig_transdc_resp-reg_C-effctor"/>
</dbReference>
<dbReference type="Proteomes" id="UP000265619">
    <property type="component" value="Unassembled WGS sequence"/>
</dbReference>
<dbReference type="PROSITE" id="PS50043">
    <property type="entry name" value="HTH_LUXR_2"/>
    <property type="match status" value="1"/>
</dbReference>
<evidence type="ECO:0000313" key="5">
    <source>
        <dbReference type="EMBL" id="RIX74021.1"/>
    </source>
</evidence>
<gene>
    <name evidence="5" type="ORF">D3H34_28170</name>
</gene>
<dbReference type="InterPro" id="IPR036388">
    <property type="entry name" value="WH-like_DNA-bd_sf"/>
</dbReference>
<dbReference type="InterPro" id="IPR000792">
    <property type="entry name" value="Tscrpt_reg_LuxR_C"/>
</dbReference>
<proteinExistence type="predicted"/>
<dbReference type="EMBL" id="QXMN01000056">
    <property type="protein sequence ID" value="RIX74021.1"/>
    <property type="molecule type" value="Genomic_DNA"/>
</dbReference>